<comment type="cofactor">
    <cofactor evidence="1">
        <name>FAD</name>
        <dbReference type="ChEBI" id="CHEBI:57692"/>
    </cofactor>
</comment>
<dbReference type="InterPro" id="IPR046373">
    <property type="entry name" value="Acyl-CoA_Oxase/DH_mid-dom_sf"/>
</dbReference>
<dbReference type="InterPro" id="IPR009075">
    <property type="entry name" value="AcylCo_DH/oxidase_C"/>
</dbReference>
<protein>
    <submittedName>
        <fullName evidence="8">Putative Acyl-CoA dehydrogenase</fullName>
    </submittedName>
</protein>
<dbReference type="Gene3D" id="2.40.110.10">
    <property type="entry name" value="Butyryl-CoA Dehydrogenase, subunit A, domain 2"/>
    <property type="match status" value="1"/>
</dbReference>
<dbReference type="InterPro" id="IPR037069">
    <property type="entry name" value="AcylCoA_DH/ox_N_sf"/>
</dbReference>
<dbReference type="GO" id="GO:0003995">
    <property type="term" value="F:acyl-CoA dehydrogenase activity"/>
    <property type="evidence" value="ECO:0007669"/>
    <property type="project" value="TreeGrafter"/>
</dbReference>
<evidence type="ECO:0000256" key="3">
    <source>
        <dbReference type="ARBA" id="ARBA00011881"/>
    </source>
</evidence>
<feature type="domain" description="Acyl-CoA dehydrogenase/oxidase N-terminal" evidence="7">
    <location>
        <begin position="7"/>
        <end position="96"/>
    </location>
</feature>
<evidence type="ECO:0000256" key="5">
    <source>
        <dbReference type="ARBA" id="ARBA00022827"/>
    </source>
</evidence>
<proteinExistence type="inferred from homology"/>
<comment type="subunit">
    <text evidence="3">Homotetramer.</text>
</comment>
<dbReference type="Gene3D" id="1.10.540.10">
    <property type="entry name" value="Acyl-CoA dehydrogenase/oxidase, N-terminal domain"/>
    <property type="match status" value="1"/>
</dbReference>
<dbReference type="AlphaFoldDB" id="A0A653AG52"/>
<dbReference type="Gene3D" id="1.20.140.10">
    <property type="entry name" value="Butyryl-CoA Dehydrogenase, subunit A, domain 3"/>
    <property type="match status" value="1"/>
</dbReference>
<keyword evidence="4" id="KW-0285">Flavoprotein</keyword>
<accession>A0A653AG52</accession>
<dbReference type="SUPFAM" id="SSF47203">
    <property type="entry name" value="Acyl-CoA dehydrogenase C-terminal domain-like"/>
    <property type="match status" value="1"/>
</dbReference>
<keyword evidence="5" id="KW-0274">FAD</keyword>
<dbReference type="InterPro" id="IPR036250">
    <property type="entry name" value="AcylCo_DH-like_C"/>
</dbReference>
<evidence type="ECO:0000256" key="2">
    <source>
        <dbReference type="ARBA" id="ARBA00009347"/>
    </source>
</evidence>
<dbReference type="Pfam" id="PF00441">
    <property type="entry name" value="Acyl-CoA_dh_1"/>
    <property type="match status" value="1"/>
</dbReference>
<sequence>MFLSLDKEQVQIKKAAADFASGEMADHAQEWDAAGRMSSEIMEEAVELGFVGMTLPEAQGGAGLGLLEDCLVAEEFAVVSPGGARAILEAGWGCELLSHTGGLPPPLVDKASDRPMLGLAYPADGNPFRAEACAGVSSTFSPVHGDAEIFLIPGFLDGEEGLFFLGRDSPGLDILPLEDKVGLRCWPGARLELRGAALSEECFYKRPRVVERSRQAKAIRSAALGVGLSRGAALLALAYARGRQIFERNLSDFEATRAKFFKTWQRLQALRLLVYKAAADWDKGLDVSLASRSAEAMAVELGNETADEALQLHGGYGYFEEMKIAMFYRDAVMLDLLSEPASSSIEAVWTSLSKTVWW</sequence>
<name>A0A653AG52_UNCDX</name>
<dbReference type="Pfam" id="PF02771">
    <property type="entry name" value="Acyl-CoA_dh_N"/>
    <property type="match status" value="1"/>
</dbReference>
<evidence type="ECO:0000259" key="6">
    <source>
        <dbReference type="Pfam" id="PF00441"/>
    </source>
</evidence>
<evidence type="ECO:0000313" key="8">
    <source>
        <dbReference type="EMBL" id="VBB47041.1"/>
    </source>
</evidence>
<dbReference type="InterPro" id="IPR013786">
    <property type="entry name" value="AcylCoA_DH/ox_N"/>
</dbReference>
<dbReference type="InterPro" id="IPR009100">
    <property type="entry name" value="AcylCoA_DH/oxidase_NM_dom_sf"/>
</dbReference>
<evidence type="ECO:0000256" key="1">
    <source>
        <dbReference type="ARBA" id="ARBA00001974"/>
    </source>
</evidence>
<reference evidence="8" key="1">
    <citation type="submission" date="2018-07" db="EMBL/GenBank/DDBJ databases">
        <authorList>
            <consortium name="Genoscope - CEA"/>
            <person name="William W."/>
        </authorList>
    </citation>
    <scope>NUCLEOTIDE SEQUENCE</scope>
    <source>
        <strain evidence="8">IK1</strain>
    </source>
</reference>
<evidence type="ECO:0000256" key="4">
    <source>
        <dbReference type="ARBA" id="ARBA00022630"/>
    </source>
</evidence>
<comment type="similarity">
    <text evidence="2">Belongs to the acyl-CoA dehydrogenase family.</text>
</comment>
<dbReference type="EMBL" id="UPXX01000032">
    <property type="protein sequence ID" value="VBB47041.1"/>
    <property type="molecule type" value="Genomic_DNA"/>
</dbReference>
<evidence type="ECO:0000259" key="7">
    <source>
        <dbReference type="Pfam" id="PF02771"/>
    </source>
</evidence>
<dbReference type="PANTHER" id="PTHR43884:SF12">
    <property type="entry name" value="ISOVALERYL-COA DEHYDROGENASE, MITOCHONDRIAL-RELATED"/>
    <property type="match status" value="1"/>
</dbReference>
<feature type="domain" description="Acyl-CoA dehydrogenase/oxidase C-terminal" evidence="6">
    <location>
        <begin position="219"/>
        <end position="333"/>
    </location>
</feature>
<dbReference type="SUPFAM" id="SSF56645">
    <property type="entry name" value="Acyl-CoA dehydrogenase NM domain-like"/>
    <property type="match status" value="1"/>
</dbReference>
<gene>
    <name evidence="8" type="ORF">TRIP_B50107</name>
</gene>
<organism evidence="8">
    <name type="scientific">Uncultured Desulfatiglans sp</name>
    <dbReference type="NCBI Taxonomy" id="1748965"/>
    <lineage>
        <taxon>Bacteria</taxon>
        <taxon>Pseudomonadati</taxon>
        <taxon>Thermodesulfobacteriota</taxon>
        <taxon>Desulfobacteria</taxon>
        <taxon>Desulfatiglandales</taxon>
        <taxon>Desulfatiglandaceae</taxon>
        <taxon>Desulfatiglans</taxon>
        <taxon>environmental samples</taxon>
    </lineage>
</organism>
<dbReference type="PANTHER" id="PTHR43884">
    <property type="entry name" value="ACYL-COA DEHYDROGENASE"/>
    <property type="match status" value="1"/>
</dbReference>
<dbReference type="GO" id="GO:0050660">
    <property type="term" value="F:flavin adenine dinucleotide binding"/>
    <property type="evidence" value="ECO:0007669"/>
    <property type="project" value="InterPro"/>
</dbReference>